<evidence type="ECO:0000256" key="1">
    <source>
        <dbReference type="SAM" id="Phobius"/>
    </source>
</evidence>
<keyword evidence="1" id="KW-0812">Transmembrane</keyword>
<keyword evidence="1" id="KW-1133">Transmembrane helix</keyword>
<dbReference type="WBParaSite" id="NBR_0000397201-mRNA-1">
    <property type="protein sequence ID" value="NBR_0000397201-mRNA-1"/>
    <property type="gene ID" value="NBR_0000397201"/>
</dbReference>
<dbReference type="EMBL" id="UYSL01006686">
    <property type="protein sequence ID" value="VDL67562.1"/>
    <property type="molecule type" value="Genomic_DNA"/>
</dbReference>
<evidence type="ECO:0000313" key="4">
    <source>
        <dbReference type="WBParaSite" id="NBR_0000397201-mRNA-1"/>
    </source>
</evidence>
<reference evidence="4" key="1">
    <citation type="submission" date="2017-02" db="UniProtKB">
        <authorList>
            <consortium name="WormBaseParasite"/>
        </authorList>
    </citation>
    <scope>IDENTIFICATION</scope>
</reference>
<organism evidence="4">
    <name type="scientific">Nippostrongylus brasiliensis</name>
    <name type="common">Rat hookworm</name>
    <dbReference type="NCBI Taxonomy" id="27835"/>
    <lineage>
        <taxon>Eukaryota</taxon>
        <taxon>Metazoa</taxon>
        <taxon>Ecdysozoa</taxon>
        <taxon>Nematoda</taxon>
        <taxon>Chromadorea</taxon>
        <taxon>Rhabditida</taxon>
        <taxon>Rhabditina</taxon>
        <taxon>Rhabditomorpha</taxon>
        <taxon>Strongyloidea</taxon>
        <taxon>Heligmosomidae</taxon>
        <taxon>Nippostrongylus</taxon>
    </lineage>
</organism>
<keyword evidence="3" id="KW-1185">Reference proteome</keyword>
<dbReference type="Proteomes" id="UP000271162">
    <property type="component" value="Unassembled WGS sequence"/>
</dbReference>
<reference evidence="2 3" key="2">
    <citation type="submission" date="2018-11" db="EMBL/GenBank/DDBJ databases">
        <authorList>
            <consortium name="Pathogen Informatics"/>
        </authorList>
    </citation>
    <scope>NUCLEOTIDE SEQUENCE [LARGE SCALE GENOMIC DNA]</scope>
</reference>
<protein>
    <submittedName>
        <fullName evidence="4">ATP synthase F0 subunit 6</fullName>
    </submittedName>
</protein>
<feature type="transmembrane region" description="Helical" evidence="1">
    <location>
        <begin position="12"/>
        <end position="29"/>
    </location>
</feature>
<evidence type="ECO:0000313" key="3">
    <source>
        <dbReference type="Proteomes" id="UP000271162"/>
    </source>
</evidence>
<accession>A0A0N4XN70</accession>
<proteinExistence type="predicted"/>
<name>A0A0N4XN70_NIPBR</name>
<sequence>MMMKRVDENFSISMAPLLTLTTLTLIFSIW</sequence>
<keyword evidence="1" id="KW-0472">Membrane</keyword>
<gene>
    <name evidence="2" type="ORF">NBR_LOCUS3973</name>
</gene>
<dbReference type="AlphaFoldDB" id="A0A0N4XN70"/>
<evidence type="ECO:0000313" key="2">
    <source>
        <dbReference type="EMBL" id="VDL67562.1"/>
    </source>
</evidence>